<evidence type="ECO:0008006" key="4">
    <source>
        <dbReference type="Google" id="ProtNLM"/>
    </source>
</evidence>
<dbReference type="STRING" id="1123349.SAMN02744037_01772"/>
<dbReference type="RefSeq" id="WP_072889184.1">
    <property type="nucleotide sequence ID" value="NZ_FRAE01000039.1"/>
</dbReference>
<evidence type="ECO:0000313" key="3">
    <source>
        <dbReference type="Proteomes" id="UP000242497"/>
    </source>
</evidence>
<name>A0A1M6Q8V7_9FIRM</name>
<dbReference type="OrthoDB" id="1757852at2"/>
<protein>
    <recommendedName>
        <fullName evidence="4">Lipoprotein</fullName>
    </recommendedName>
</protein>
<keyword evidence="1" id="KW-0732">Signal</keyword>
<keyword evidence="3" id="KW-1185">Reference proteome</keyword>
<proteinExistence type="predicted"/>
<organism evidence="2 3">
    <name type="scientific">Tepidibacter formicigenes DSM 15518</name>
    <dbReference type="NCBI Taxonomy" id="1123349"/>
    <lineage>
        <taxon>Bacteria</taxon>
        <taxon>Bacillati</taxon>
        <taxon>Bacillota</taxon>
        <taxon>Clostridia</taxon>
        <taxon>Peptostreptococcales</taxon>
        <taxon>Peptostreptococcaceae</taxon>
        <taxon>Tepidibacter</taxon>
    </lineage>
</organism>
<evidence type="ECO:0000313" key="2">
    <source>
        <dbReference type="EMBL" id="SHK16523.1"/>
    </source>
</evidence>
<dbReference type="PROSITE" id="PS51257">
    <property type="entry name" value="PROKAR_LIPOPROTEIN"/>
    <property type="match status" value="1"/>
</dbReference>
<dbReference type="EMBL" id="FRAE01000039">
    <property type="protein sequence ID" value="SHK16523.1"/>
    <property type="molecule type" value="Genomic_DNA"/>
</dbReference>
<dbReference type="AlphaFoldDB" id="A0A1M6Q8V7"/>
<feature type="chain" id="PRO_5038945419" description="Lipoprotein" evidence="1">
    <location>
        <begin position="22"/>
        <end position="166"/>
    </location>
</feature>
<accession>A0A1M6Q8V7</accession>
<sequence length="166" mass="19200">MKMKILTLVFILIFLITSCNNTENIDNNQEKSVEYIGIYQGLYNDNAKIDVINIPYEYNSFKLSEDVKNSIKDYSKNSLISFKIDSKNIITELNNIDKVAVKAVFNGMADDRFAEFNMQNKIYVFEISSEVREKVNNLKEGVEVNITLKQLEIPENNLRVINIDKN</sequence>
<gene>
    <name evidence="2" type="ORF">SAMN02744037_01772</name>
</gene>
<dbReference type="Proteomes" id="UP000242497">
    <property type="component" value="Unassembled WGS sequence"/>
</dbReference>
<feature type="signal peptide" evidence="1">
    <location>
        <begin position="1"/>
        <end position="21"/>
    </location>
</feature>
<evidence type="ECO:0000256" key="1">
    <source>
        <dbReference type="SAM" id="SignalP"/>
    </source>
</evidence>
<reference evidence="3" key="1">
    <citation type="submission" date="2016-11" db="EMBL/GenBank/DDBJ databases">
        <authorList>
            <person name="Varghese N."/>
            <person name="Submissions S."/>
        </authorList>
    </citation>
    <scope>NUCLEOTIDE SEQUENCE [LARGE SCALE GENOMIC DNA]</scope>
    <source>
        <strain evidence="3">DSM 15518</strain>
    </source>
</reference>